<organism evidence="2 3">
    <name type="scientific">Lepraria neglecta</name>
    <dbReference type="NCBI Taxonomy" id="209136"/>
    <lineage>
        <taxon>Eukaryota</taxon>
        <taxon>Fungi</taxon>
        <taxon>Dikarya</taxon>
        <taxon>Ascomycota</taxon>
        <taxon>Pezizomycotina</taxon>
        <taxon>Lecanoromycetes</taxon>
        <taxon>OSLEUM clade</taxon>
        <taxon>Lecanoromycetidae</taxon>
        <taxon>Lecanorales</taxon>
        <taxon>Lecanorineae</taxon>
        <taxon>Stereocaulaceae</taxon>
        <taxon>Lepraria</taxon>
    </lineage>
</organism>
<gene>
    <name evidence="2" type="ORF">OEA41_005407</name>
</gene>
<feature type="region of interest" description="Disordered" evidence="1">
    <location>
        <begin position="1"/>
        <end position="23"/>
    </location>
</feature>
<dbReference type="Gene3D" id="3.40.50.150">
    <property type="entry name" value="Vaccinia Virus protein VP39"/>
    <property type="match status" value="1"/>
</dbReference>
<dbReference type="AlphaFoldDB" id="A0AAD9YZC8"/>
<dbReference type="InterPro" id="IPR029063">
    <property type="entry name" value="SAM-dependent_MTases_sf"/>
</dbReference>
<dbReference type="EMBL" id="JASNWA010000010">
    <property type="protein sequence ID" value="KAK3168959.1"/>
    <property type="molecule type" value="Genomic_DNA"/>
</dbReference>
<sequence length="204" mass="22814">MINTAREQGANAQGKQTLSGKKTEFAVRRAEDVTFAGRNLENQIDLLTAAAAVYERADPSTPNASKVQELLFRLEREYLAPFEQPGNHLSRTYYDNLLMSWTMTPPVTSFSKTGFTKQTWDRDGKTTPGDEFFLGNQTVTIDRLMKLYETTSLMARWRQANPSLVGTEDDILVKAAKSLREVLGNGREELVVGVGCAALLFKRD</sequence>
<reference evidence="2" key="1">
    <citation type="submission" date="2022-11" db="EMBL/GenBank/DDBJ databases">
        <title>Chromosomal genome sequence assembly and mating type (MAT) locus characterization of the leprose asexual lichenized fungus Lepraria neglecta (Nyl.) Erichsen.</title>
        <authorList>
            <person name="Allen J.L."/>
            <person name="Pfeffer B."/>
        </authorList>
    </citation>
    <scope>NUCLEOTIDE SEQUENCE</scope>
    <source>
        <strain evidence="2">Allen 5258</strain>
    </source>
</reference>
<protein>
    <submittedName>
        <fullName evidence="2">Uncharacterized protein</fullName>
    </submittedName>
</protein>
<comment type="caution">
    <text evidence="2">The sequence shown here is derived from an EMBL/GenBank/DDBJ whole genome shotgun (WGS) entry which is preliminary data.</text>
</comment>
<evidence type="ECO:0000313" key="3">
    <source>
        <dbReference type="Proteomes" id="UP001276659"/>
    </source>
</evidence>
<feature type="compositionally biased region" description="Polar residues" evidence="1">
    <location>
        <begin position="1"/>
        <end position="20"/>
    </location>
</feature>
<accession>A0AAD9YZC8</accession>
<dbReference type="Proteomes" id="UP001276659">
    <property type="component" value="Unassembled WGS sequence"/>
</dbReference>
<name>A0AAD9YZC8_9LECA</name>
<evidence type="ECO:0000313" key="2">
    <source>
        <dbReference type="EMBL" id="KAK3168959.1"/>
    </source>
</evidence>
<proteinExistence type="predicted"/>
<keyword evidence="3" id="KW-1185">Reference proteome</keyword>
<evidence type="ECO:0000256" key="1">
    <source>
        <dbReference type="SAM" id="MobiDB-lite"/>
    </source>
</evidence>